<keyword evidence="4" id="KW-1185">Reference proteome</keyword>
<name>A0A853A528_9ACTN</name>
<protein>
    <submittedName>
        <fullName evidence="3">Putative membrane protein</fullName>
    </submittedName>
</protein>
<evidence type="ECO:0000313" key="3">
    <source>
        <dbReference type="EMBL" id="NYI07974.1"/>
    </source>
</evidence>
<feature type="region of interest" description="Disordered" evidence="1">
    <location>
        <begin position="168"/>
        <end position="197"/>
    </location>
</feature>
<dbReference type="CDD" id="cd07817">
    <property type="entry name" value="SRPBCC_8"/>
    <property type="match status" value="1"/>
</dbReference>
<dbReference type="SUPFAM" id="SSF55961">
    <property type="entry name" value="Bet v1-like"/>
    <property type="match status" value="1"/>
</dbReference>
<dbReference type="PANTHER" id="PTHR33824">
    <property type="entry name" value="POLYKETIDE CYCLASE/DEHYDRASE AND LIPID TRANSPORT SUPERFAMILY PROTEIN"/>
    <property type="match status" value="1"/>
</dbReference>
<proteinExistence type="predicted"/>
<gene>
    <name evidence="3" type="ORF">FHU37_005003</name>
</gene>
<sequence length="197" mass="22056">MTGTLEDTGSRRAGLARWARLETVTTRLTASVTVNRPRREVYDFWRDLQNLPRFMIHLKSVEPRPQGRTRWTAKAALRGSVHWDAEIVEDTPGELISWRSLPGSDVDNSGSVRFADAPGGRGTEVRVELEYGQPGGRMGAMVARFFGEQADQQVRDDLRRFKQVMETGEVVRSEGSPEGTHARRQLAQRPARPTAAA</sequence>
<dbReference type="Pfam" id="PF03364">
    <property type="entry name" value="Polyketide_cyc"/>
    <property type="match status" value="1"/>
</dbReference>
<dbReference type="Proteomes" id="UP000567795">
    <property type="component" value="Unassembled WGS sequence"/>
</dbReference>
<evidence type="ECO:0000259" key="2">
    <source>
        <dbReference type="Pfam" id="PF03364"/>
    </source>
</evidence>
<evidence type="ECO:0000256" key="1">
    <source>
        <dbReference type="SAM" id="MobiDB-lite"/>
    </source>
</evidence>
<dbReference type="EMBL" id="JACBZD010000002">
    <property type="protein sequence ID" value="NYI07974.1"/>
    <property type="molecule type" value="Genomic_DNA"/>
</dbReference>
<comment type="caution">
    <text evidence="3">The sequence shown here is derived from an EMBL/GenBank/DDBJ whole genome shotgun (WGS) entry which is preliminary data.</text>
</comment>
<dbReference type="PANTHER" id="PTHR33824:SF7">
    <property type="entry name" value="POLYKETIDE CYCLASE_DEHYDRASE AND LIPID TRANSPORT SUPERFAMILY PROTEIN"/>
    <property type="match status" value="1"/>
</dbReference>
<reference evidence="3 4" key="1">
    <citation type="submission" date="2020-07" db="EMBL/GenBank/DDBJ databases">
        <title>Sequencing the genomes of 1000 actinobacteria strains.</title>
        <authorList>
            <person name="Klenk H.-P."/>
        </authorList>
    </citation>
    <scope>NUCLEOTIDE SEQUENCE [LARGE SCALE GENOMIC DNA]</scope>
    <source>
        <strain evidence="3 4">DSM 42178</strain>
    </source>
</reference>
<dbReference type="AlphaFoldDB" id="A0A853A528"/>
<dbReference type="RefSeq" id="WP_218904783.1">
    <property type="nucleotide sequence ID" value="NZ_JACBZD010000002.1"/>
</dbReference>
<dbReference type="InterPro" id="IPR047137">
    <property type="entry name" value="ORF3"/>
</dbReference>
<accession>A0A853A528</accession>
<evidence type="ECO:0000313" key="4">
    <source>
        <dbReference type="Proteomes" id="UP000567795"/>
    </source>
</evidence>
<dbReference type="Gene3D" id="3.30.530.20">
    <property type="match status" value="1"/>
</dbReference>
<feature type="compositionally biased region" description="Low complexity" evidence="1">
    <location>
        <begin position="185"/>
        <end position="197"/>
    </location>
</feature>
<dbReference type="InterPro" id="IPR023393">
    <property type="entry name" value="START-like_dom_sf"/>
</dbReference>
<feature type="domain" description="Coenzyme Q-binding protein COQ10 START" evidence="2">
    <location>
        <begin position="34"/>
        <end position="159"/>
    </location>
</feature>
<organism evidence="3 4">
    <name type="scientific">Allostreptomyces psammosilenae</name>
    <dbReference type="NCBI Taxonomy" id="1892865"/>
    <lineage>
        <taxon>Bacteria</taxon>
        <taxon>Bacillati</taxon>
        <taxon>Actinomycetota</taxon>
        <taxon>Actinomycetes</taxon>
        <taxon>Kitasatosporales</taxon>
        <taxon>Streptomycetaceae</taxon>
        <taxon>Allostreptomyces</taxon>
    </lineage>
</organism>
<dbReference type="InterPro" id="IPR005031">
    <property type="entry name" value="COQ10_START"/>
</dbReference>